<protein>
    <recommendedName>
        <fullName evidence="5">DUF4461 domain-containing protein</fullName>
    </recommendedName>
</protein>
<dbReference type="InterPro" id="IPR027989">
    <property type="entry name" value="DUF4461"/>
</dbReference>
<evidence type="ECO:0000259" key="1">
    <source>
        <dbReference type="Pfam" id="PF14687"/>
    </source>
</evidence>
<dbReference type="GO" id="GO:0005739">
    <property type="term" value="C:mitochondrion"/>
    <property type="evidence" value="ECO:0007669"/>
    <property type="project" value="TreeGrafter"/>
</dbReference>
<dbReference type="KEGG" id="psoj:PHYSODRAFT_485321"/>
<accession>G4Z057</accession>
<dbReference type="OMA" id="TMHLNTT"/>
<dbReference type="InParanoid" id="G4Z057"/>
<evidence type="ECO:0000313" key="4">
    <source>
        <dbReference type="Proteomes" id="UP000002640"/>
    </source>
</evidence>
<dbReference type="PANTHER" id="PTHR31596">
    <property type="entry name" value="T-CELL ACTIVATION INHIBITOR, MITOCHONDRIAL"/>
    <property type="match status" value="1"/>
</dbReference>
<dbReference type="Pfam" id="PF14687">
    <property type="entry name" value="DUF4460"/>
    <property type="match status" value="1"/>
</dbReference>
<dbReference type="InterPro" id="IPR027986">
    <property type="entry name" value="TCAIM"/>
</dbReference>
<gene>
    <name evidence="3" type="ORF">PHYSODRAFT_485321</name>
</gene>
<dbReference type="Pfam" id="PF14688">
    <property type="entry name" value="DUF4461"/>
    <property type="match status" value="1"/>
</dbReference>
<dbReference type="SMR" id="G4Z057"/>
<keyword evidence="4" id="KW-1185">Reference proteome</keyword>
<evidence type="ECO:0000259" key="2">
    <source>
        <dbReference type="Pfam" id="PF14688"/>
    </source>
</evidence>
<reference evidence="3 4" key="1">
    <citation type="journal article" date="2006" name="Science">
        <title>Phytophthora genome sequences uncover evolutionary origins and mechanisms of pathogenesis.</title>
        <authorList>
            <person name="Tyler B.M."/>
            <person name="Tripathy S."/>
            <person name="Zhang X."/>
            <person name="Dehal P."/>
            <person name="Jiang R.H."/>
            <person name="Aerts A."/>
            <person name="Arredondo F.D."/>
            <person name="Baxter L."/>
            <person name="Bensasson D."/>
            <person name="Beynon J.L."/>
            <person name="Chapman J."/>
            <person name="Damasceno C.M."/>
            <person name="Dorrance A.E."/>
            <person name="Dou D."/>
            <person name="Dickerman A.W."/>
            <person name="Dubchak I.L."/>
            <person name="Garbelotto M."/>
            <person name="Gijzen M."/>
            <person name="Gordon S.G."/>
            <person name="Govers F."/>
            <person name="Grunwald N.J."/>
            <person name="Huang W."/>
            <person name="Ivors K.L."/>
            <person name="Jones R.W."/>
            <person name="Kamoun S."/>
            <person name="Krampis K."/>
            <person name="Lamour K.H."/>
            <person name="Lee M.K."/>
            <person name="McDonald W.H."/>
            <person name="Medina M."/>
            <person name="Meijer H.J."/>
            <person name="Nordberg E.K."/>
            <person name="Maclean D.J."/>
            <person name="Ospina-Giraldo M.D."/>
            <person name="Morris P.F."/>
            <person name="Phuntumart V."/>
            <person name="Putnam N.H."/>
            <person name="Rash S."/>
            <person name="Rose J.K."/>
            <person name="Sakihama Y."/>
            <person name="Salamov A.A."/>
            <person name="Savidor A."/>
            <person name="Scheuring C.F."/>
            <person name="Smith B.M."/>
            <person name="Sobral B.W."/>
            <person name="Terry A."/>
            <person name="Torto-Alalibo T.A."/>
            <person name="Win J."/>
            <person name="Xu Z."/>
            <person name="Zhang H."/>
            <person name="Grigoriev I.V."/>
            <person name="Rokhsar D.S."/>
            <person name="Boore J.L."/>
        </authorList>
    </citation>
    <scope>NUCLEOTIDE SEQUENCE [LARGE SCALE GENOMIC DNA]</scope>
    <source>
        <strain evidence="3 4">P6497</strain>
    </source>
</reference>
<feature type="domain" description="DUF4460" evidence="1">
    <location>
        <begin position="4"/>
        <end position="45"/>
    </location>
</feature>
<organism evidence="3 4">
    <name type="scientific">Phytophthora sojae (strain P6497)</name>
    <name type="common">Soybean stem and root rot agent</name>
    <name type="synonym">Phytophthora megasperma f. sp. glycines</name>
    <dbReference type="NCBI Taxonomy" id="1094619"/>
    <lineage>
        <taxon>Eukaryota</taxon>
        <taxon>Sar</taxon>
        <taxon>Stramenopiles</taxon>
        <taxon>Oomycota</taxon>
        <taxon>Peronosporomycetes</taxon>
        <taxon>Peronosporales</taxon>
        <taxon>Peronosporaceae</taxon>
        <taxon>Phytophthora</taxon>
    </lineage>
</organism>
<evidence type="ECO:0008006" key="5">
    <source>
        <dbReference type="Google" id="ProtNLM"/>
    </source>
</evidence>
<feature type="domain" description="DUF4461" evidence="2">
    <location>
        <begin position="135"/>
        <end position="463"/>
    </location>
</feature>
<name>G4Z057_PHYSP</name>
<dbReference type="PANTHER" id="PTHR31596:SF1">
    <property type="entry name" value="T-CELL ACTIVATION INHIBITOR, MITOCHONDRIAL"/>
    <property type="match status" value="1"/>
</dbReference>
<dbReference type="InterPro" id="IPR028031">
    <property type="entry name" value="DUF4460"/>
</dbReference>
<sequence>MAKRSTTLKQFLLRVHPDHFRNNPKVHDENLQSVKLLNQFMDEHYAAQGGAGSMSWRRLGAPREKRLKRFALELAANIETKMVAVLKECGGGRRRPSGMDFGDFTMGEMYAKANRAAVASASRRRKKPIQTLQGLLEFMKEEETMEAQQRQRIAWESIQSAKNTLKRELDLQDVLFSCGWSTMHLNTTVMILLQTLRKYSRANKQGIFTPKDFLRGATIDLSANPSGIDLSNEYRIVLNPADVPVQWVQVLETIDANMVVFMKAAQESLATLQADATAALGEANISRGHTCSALGYRTFLQSMRQRDAAGQSSEQGLLEKFALVIEDDSYEWVVLETGEVRAPFTSSYGEAISFLSTNRSLIRRQQETHNANLEAFAYISSRCADAMHVKAITRDEGIPVGMAVVACEELLKAVVGMTPPSSRSSIPQGMVRFLDTYTQGRSICISRTYGLGQDGVFTLPADWFKW</sequence>
<dbReference type="AlphaFoldDB" id="G4Z057"/>
<dbReference type="EMBL" id="JH159152">
    <property type="protein sequence ID" value="EGZ23996.1"/>
    <property type="molecule type" value="Genomic_DNA"/>
</dbReference>
<dbReference type="GeneID" id="20655867"/>
<dbReference type="RefSeq" id="XP_009519284.1">
    <property type="nucleotide sequence ID" value="XM_009520989.1"/>
</dbReference>
<dbReference type="Proteomes" id="UP000002640">
    <property type="component" value="Unassembled WGS sequence"/>
</dbReference>
<proteinExistence type="predicted"/>
<evidence type="ECO:0000313" key="3">
    <source>
        <dbReference type="EMBL" id="EGZ23996.1"/>
    </source>
</evidence>